<feature type="transmembrane region" description="Helical" evidence="1">
    <location>
        <begin position="24"/>
        <end position="44"/>
    </location>
</feature>
<reference evidence="2" key="2">
    <citation type="journal article" date="2015" name="Fish Shellfish Immunol.">
        <title>Early steps in the European eel (Anguilla anguilla)-Vibrio vulnificus interaction in the gills: Role of the RtxA13 toxin.</title>
        <authorList>
            <person name="Callol A."/>
            <person name="Pajuelo D."/>
            <person name="Ebbesson L."/>
            <person name="Teles M."/>
            <person name="MacKenzie S."/>
            <person name="Amaro C."/>
        </authorList>
    </citation>
    <scope>NUCLEOTIDE SEQUENCE</scope>
</reference>
<proteinExistence type="predicted"/>
<keyword evidence="1" id="KW-0472">Membrane</keyword>
<dbReference type="AlphaFoldDB" id="A0A0E9X470"/>
<evidence type="ECO:0000256" key="1">
    <source>
        <dbReference type="SAM" id="Phobius"/>
    </source>
</evidence>
<evidence type="ECO:0000313" key="2">
    <source>
        <dbReference type="EMBL" id="JAH96483.1"/>
    </source>
</evidence>
<protein>
    <submittedName>
        <fullName evidence="2">Uncharacterized protein</fullName>
    </submittedName>
</protein>
<name>A0A0E9X470_ANGAN</name>
<keyword evidence="1" id="KW-1133">Transmembrane helix</keyword>
<keyword evidence="1" id="KW-0812">Transmembrane</keyword>
<reference evidence="2" key="1">
    <citation type="submission" date="2014-11" db="EMBL/GenBank/DDBJ databases">
        <authorList>
            <person name="Amaro Gonzalez C."/>
        </authorList>
    </citation>
    <scope>NUCLEOTIDE SEQUENCE</scope>
</reference>
<sequence length="45" mass="4851">MDVAIYTCGCVTAVGSTDTNLSSILLIHAFILLKALLLFVVSFLY</sequence>
<accession>A0A0E9X470</accession>
<organism evidence="2">
    <name type="scientific">Anguilla anguilla</name>
    <name type="common">European freshwater eel</name>
    <name type="synonym">Muraena anguilla</name>
    <dbReference type="NCBI Taxonomy" id="7936"/>
    <lineage>
        <taxon>Eukaryota</taxon>
        <taxon>Metazoa</taxon>
        <taxon>Chordata</taxon>
        <taxon>Craniata</taxon>
        <taxon>Vertebrata</taxon>
        <taxon>Euteleostomi</taxon>
        <taxon>Actinopterygii</taxon>
        <taxon>Neopterygii</taxon>
        <taxon>Teleostei</taxon>
        <taxon>Anguilliformes</taxon>
        <taxon>Anguillidae</taxon>
        <taxon>Anguilla</taxon>
    </lineage>
</organism>
<dbReference type="EMBL" id="GBXM01012094">
    <property type="protein sequence ID" value="JAH96483.1"/>
    <property type="molecule type" value="Transcribed_RNA"/>
</dbReference>